<keyword evidence="2" id="KW-1185">Reference proteome</keyword>
<name>A0AAV5IL37_9ROSI</name>
<sequence>MLEATKGVKFARNWLNLDRILQPITAATVFLPLRYWNLGRIFQCMASAGHGDTRSGASHRLDWSPESVAFRQRGRGTRAQRASTCCDES</sequence>
<dbReference type="AlphaFoldDB" id="A0AAV5IL37"/>
<organism evidence="1 2">
    <name type="scientific">Rubroshorea leprosula</name>
    <dbReference type="NCBI Taxonomy" id="152421"/>
    <lineage>
        <taxon>Eukaryota</taxon>
        <taxon>Viridiplantae</taxon>
        <taxon>Streptophyta</taxon>
        <taxon>Embryophyta</taxon>
        <taxon>Tracheophyta</taxon>
        <taxon>Spermatophyta</taxon>
        <taxon>Magnoliopsida</taxon>
        <taxon>eudicotyledons</taxon>
        <taxon>Gunneridae</taxon>
        <taxon>Pentapetalae</taxon>
        <taxon>rosids</taxon>
        <taxon>malvids</taxon>
        <taxon>Malvales</taxon>
        <taxon>Dipterocarpaceae</taxon>
        <taxon>Rubroshorea</taxon>
    </lineage>
</organism>
<reference evidence="1 2" key="1">
    <citation type="journal article" date="2021" name="Commun. Biol.">
        <title>The genome of Shorea leprosula (Dipterocarpaceae) highlights the ecological relevance of drought in aseasonal tropical rainforests.</title>
        <authorList>
            <person name="Ng K.K.S."/>
            <person name="Kobayashi M.J."/>
            <person name="Fawcett J.A."/>
            <person name="Hatakeyama M."/>
            <person name="Paape T."/>
            <person name="Ng C.H."/>
            <person name="Ang C.C."/>
            <person name="Tnah L.H."/>
            <person name="Lee C.T."/>
            <person name="Nishiyama T."/>
            <person name="Sese J."/>
            <person name="O'Brien M.J."/>
            <person name="Copetti D."/>
            <person name="Mohd Noor M.I."/>
            <person name="Ong R.C."/>
            <person name="Putra M."/>
            <person name="Sireger I.Z."/>
            <person name="Indrioko S."/>
            <person name="Kosugi Y."/>
            <person name="Izuno A."/>
            <person name="Isagi Y."/>
            <person name="Lee S.L."/>
            <person name="Shimizu K.K."/>
        </authorList>
    </citation>
    <scope>NUCLEOTIDE SEQUENCE [LARGE SCALE GENOMIC DNA]</scope>
    <source>
        <strain evidence="1">214</strain>
    </source>
</reference>
<proteinExistence type="predicted"/>
<protein>
    <submittedName>
        <fullName evidence="1">Uncharacterized protein</fullName>
    </submittedName>
</protein>
<evidence type="ECO:0000313" key="2">
    <source>
        <dbReference type="Proteomes" id="UP001054252"/>
    </source>
</evidence>
<dbReference type="Proteomes" id="UP001054252">
    <property type="component" value="Unassembled WGS sequence"/>
</dbReference>
<gene>
    <name evidence="1" type="ORF">SLEP1_g12193</name>
</gene>
<dbReference type="EMBL" id="BPVZ01000014">
    <property type="protein sequence ID" value="GKU99325.1"/>
    <property type="molecule type" value="Genomic_DNA"/>
</dbReference>
<comment type="caution">
    <text evidence="1">The sequence shown here is derived from an EMBL/GenBank/DDBJ whole genome shotgun (WGS) entry which is preliminary data.</text>
</comment>
<evidence type="ECO:0000313" key="1">
    <source>
        <dbReference type="EMBL" id="GKU99325.1"/>
    </source>
</evidence>
<accession>A0AAV5IL37</accession>